<dbReference type="Gene3D" id="1.20.120.1020">
    <property type="entry name" value="Prion-inhibition and propagation, HeLo domain"/>
    <property type="match status" value="1"/>
</dbReference>
<sequence length="424" mass="47563">MDQKDDAQHIENSPHEAILTGVIALASLFSNCVEAFGLIHPPAHKERRDQILLTRLGIQQARLLIWGDVVGVSSPPTSVTDRHVPKYPSPAYPDLTEPTFFGPRDPRLDEPQTRTTIEAALNALADRSAGLTREQMMDQFGLKPPKGMRLSHEPALDTVRLEGFREKYELLQEVAESYAQINTRRSKSIVEQAWQLADPIKFAEFLKLVQSKVDTLIDLMDVKERVDRAMRIDIRSFGWHMIDDRSRSMQDKLKLGLINDACKGEYPEYQVATQQALEQISRELRERLITKLPDWTINPYEKAEADAAAGAARQKRPSFFKMFRSFNKSKEDTRQPVRKDSDTGPLRSASDAGPGVADEDGYSEPIRSKSLGHILEPTGSVPGAEAEENNFGGPSGPIHRVDTRDSTISRHDQFSGLGRVPTQQ</sequence>
<feature type="region of interest" description="Disordered" evidence="1">
    <location>
        <begin position="77"/>
        <end position="108"/>
    </location>
</feature>
<dbReference type="InterPro" id="IPR038305">
    <property type="entry name" value="HeLo_sf"/>
</dbReference>
<accession>A0A6H0XTX9</accession>
<dbReference type="Proteomes" id="UP000503462">
    <property type="component" value="Chromosome 2"/>
</dbReference>
<evidence type="ECO:0000313" key="4">
    <source>
        <dbReference type="Proteomes" id="UP000503462"/>
    </source>
</evidence>
<dbReference type="InterPro" id="IPR029498">
    <property type="entry name" value="HeLo_dom"/>
</dbReference>
<feature type="region of interest" description="Disordered" evidence="1">
    <location>
        <begin position="325"/>
        <end position="424"/>
    </location>
</feature>
<evidence type="ECO:0000313" key="3">
    <source>
        <dbReference type="EMBL" id="QIW97909.1"/>
    </source>
</evidence>
<gene>
    <name evidence="3" type="ORF">AMS68_003427</name>
</gene>
<feature type="compositionally biased region" description="Basic and acidic residues" evidence="1">
    <location>
        <begin position="328"/>
        <end position="342"/>
    </location>
</feature>
<dbReference type="Pfam" id="PF14479">
    <property type="entry name" value="HeLo"/>
    <property type="match status" value="1"/>
</dbReference>
<name>A0A6H0XTX9_9PEZI</name>
<feature type="domain" description="Prion-inhibition and propagation HeLo" evidence="2">
    <location>
        <begin position="19"/>
        <end position="236"/>
    </location>
</feature>
<evidence type="ECO:0000259" key="2">
    <source>
        <dbReference type="Pfam" id="PF14479"/>
    </source>
</evidence>
<keyword evidence="4" id="KW-1185">Reference proteome</keyword>
<dbReference type="EMBL" id="CP051140">
    <property type="protein sequence ID" value="QIW97909.1"/>
    <property type="molecule type" value="Genomic_DNA"/>
</dbReference>
<feature type="compositionally biased region" description="Basic and acidic residues" evidence="1">
    <location>
        <begin position="399"/>
        <end position="413"/>
    </location>
</feature>
<reference evidence="3 4" key="1">
    <citation type="journal article" date="2016" name="Sci. Rep.">
        <title>Peltaster fructicola genome reveals evolution from an invasive phytopathogen to an ectophytic parasite.</title>
        <authorList>
            <person name="Xu C."/>
            <person name="Chen H."/>
            <person name="Gleason M.L."/>
            <person name="Xu J.R."/>
            <person name="Liu H."/>
            <person name="Zhang R."/>
            <person name="Sun G."/>
        </authorList>
    </citation>
    <scope>NUCLEOTIDE SEQUENCE [LARGE SCALE GENOMIC DNA]</scope>
    <source>
        <strain evidence="3 4">LNHT1506</strain>
    </source>
</reference>
<evidence type="ECO:0000256" key="1">
    <source>
        <dbReference type="SAM" id="MobiDB-lite"/>
    </source>
</evidence>
<dbReference type="AlphaFoldDB" id="A0A6H0XTX9"/>
<organism evidence="3 4">
    <name type="scientific">Peltaster fructicola</name>
    <dbReference type="NCBI Taxonomy" id="286661"/>
    <lineage>
        <taxon>Eukaryota</taxon>
        <taxon>Fungi</taxon>
        <taxon>Dikarya</taxon>
        <taxon>Ascomycota</taxon>
        <taxon>Pezizomycotina</taxon>
        <taxon>Dothideomycetes</taxon>
        <taxon>Dothideomycetes incertae sedis</taxon>
        <taxon>Peltaster</taxon>
    </lineage>
</organism>
<dbReference type="OrthoDB" id="20872at2759"/>
<proteinExistence type="predicted"/>
<protein>
    <recommendedName>
        <fullName evidence="2">Prion-inhibition and propagation HeLo domain-containing protein</fullName>
    </recommendedName>
</protein>